<accession>A0ACC0V8U7</accession>
<dbReference type="EMBL" id="CM047941">
    <property type="protein sequence ID" value="KAI9902639.1"/>
    <property type="molecule type" value="Genomic_DNA"/>
</dbReference>
<protein>
    <submittedName>
        <fullName evidence="1">Uncharacterized protein</fullName>
    </submittedName>
</protein>
<gene>
    <name evidence="1" type="ORF">N3K66_001991</name>
</gene>
<proteinExistence type="predicted"/>
<evidence type="ECO:0000313" key="1">
    <source>
        <dbReference type="EMBL" id="KAI9902639.1"/>
    </source>
</evidence>
<organism evidence="1 2">
    <name type="scientific">Trichothecium roseum</name>
    <dbReference type="NCBI Taxonomy" id="47278"/>
    <lineage>
        <taxon>Eukaryota</taxon>
        <taxon>Fungi</taxon>
        <taxon>Dikarya</taxon>
        <taxon>Ascomycota</taxon>
        <taxon>Pezizomycotina</taxon>
        <taxon>Sordariomycetes</taxon>
        <taxon>Hypocreomycetidae</taxon>
        <taxon>Hypocreales</taxon>
        <taxon>Hypocreales incertae sedis</taxon>
        <taxon>Trichothecium</taxon>
    </lineage>
</organism>
<dbReference type="Proteomes" id="UP001163324">
    <property type="component" value="Chromosome 2"/>
</dbReference>
<keyword evidence="2" id="KW-1185">Reference proteome</keyword>
<reference evidence="1" key="1">
    <citation type="submission" date="2022-10" db="EMBL/GenBank/DDBJ databases">
        <title>Complete Genome of Trichothecium roseum strain YXFP-22015, a Plant Pathogen Isolated from Citrus.</title>
        <authorList>
            <person name="Wang Y."/>
            <person name="Zhu L."/>
        </authorList>
    </citation>
    <scope>NUCLEOTIDE SEQUENCE</scope>
    <source>
        <strain evidence="1">YXFP-22015</strain>
    </source>
</reference>
<evidence type="ECO:0000313" key="2">
    <source>
        <dbReference type="Proteomes" id="UP001163324"/>
    </source>
</evidence>
<name>A0ACC0V8U7_9HYPO</name>
<sequence>MYPSVLRRPRPARRRVSNLRPLDPDSTSPSFAPRRRATADFTEGDEEDEDEEEEDDEEDDDDEHDNREEELNGRRTARFRDENDDDDDDGEDEEGEEEDGPSALPVLPLFSSTHLDALPVYSITHSIRIIVTARTETSLSWEQLRSPQISQFLVKPMQQIIRQQHFNRATLYALMANSLQFTKEGQQFPANAGISKTRSQVCELLGLKFLKEYSTRELIDALAYDFYPLQGIPGAQPLDIVGSKAKNALTSSRSSTLEVAIRAQAKHFLAHPVVVQQLEAIWSGAITFYSTADTLHRPSTSIPQPTQAGGPARANSRTPLLGYAAQKEGQNITTPGRRTVMLYDPRGASILKLSRLRVPRYRSFLSTISLAVLIGLFLAVLIERSVQITGLELVFWFWSAGFMLDELVGFNEQGFALYIMSFWNVFDLGILALLIAYYCMRAYGVFVVDPHHWHDMAYDVLAANAILLLPRIFSVLDHYQYFSQLLIAFRLMAVDLIAVFTLVLIMCSGFFVFFTLSNNANDAADVAFKIFQLLMGFTPAAWDVWPSYNWLARGLLVLFLFICHFLIVTMLITVLTNSFVAISNNANEEHQFLFAINTISMVKNDALFSYIAPSNIFAWLLMPLRYFMPLKDFVWMNRVIIKVTHFPVLFGIYLYERLWLAPTVFEPTDLVDQPGRGRGRFHSSFADPANRTVVFSPGTRVREESVAGFHKDRALEEVFRRMPDPATLRTQRRHERHKTQTAIRNWMDQNDDDADDDGAGEPASNWPTLDSRAIPEWQRRLSMGWERPTNLRNVSDIRSIASDPADLASAFGGSAAPPRHTRLSRLQVTPDNKDHQHTDADGDDELVTNDEDEEDHQTTEGRRSNLGTQDASIAEVEEEDYFTTPISIRAKEEIIASSQGSSGKGVTTPQPRRKMHSRTMSTNTILYKPEDLKKSVSSSSASPGSRTQAPTKTSGRSSEAQTPGRRSSPRRTTYIGNAKPRPIAPLRGMTDNGAVSKTALRSMESRHQPRKRLSSVDMSILSDNTNLRFPGAEDHGAMAGSFQTQMAMAMMKDNQIRAGGGIDAGDRDRMGRLVLARMKTLEESFTEVIKEMRDMRKSSTAPTSRRGSSSEGSHQQPIIEVAGGSRYRRTKGTATPKKVAPRPASRKSNRVSKVDQPKRDEKGKGKEVAYPAEDEEDRGDKGEGEVEGGNSFLKLGSSL</sequence>
<comment type="caution">
    <text evidence="1">The sequence shown here is derived from an EMBL/GenBank/DDBJ whole genome shotgun (WGS) entry which is preliminary data.</text>
</comment>